<proteinExistence type="predicted"/>
<dbReference type="STRING" id="1801732.A2814_03170"/>
<name>A0A1F6UQ86_9BACT</name>
<dbReference type="InterPro" id="IPR036365">
    <property type="entry name" value="PGBD-like_sf"/>
</dbReference>
<dbReference type="Gene3D" id="1.10.101.10">
    <property type="entry name" value="PGBD-like superfamily/PGBD"/>
    <property type="match status" value="1"/>
</dbReference>
<sequence>MESFKFGLFLIVTFSLAGILGYWSVTTLQSGAEHSTLQKVERLEKENENLKQEAEELKSALSLLQREAEDNQQAEPEIAQPETKQPAPATVSKNQALINELQKLINDNIFLKLKSSGTRVGTAQKFLNIYNKTSNRVDNDYGASTQTAITAFQKAEGLTADGEAGPGTFKKMIDWLKKQG</sequence>
<evidence type="ECO:0000313" key="3">
    <source>
        <dbReference type="EMBL" id="OGI59508.1"/>
    </source>
</evidence>
<dbReference type="InterPro" id="IPR002477">
    <property type="entry name" value="Peptidoglycan-bd-like"/>
</dbReference>
<dbReference type="Proteomes" id="UP000177869">
    <property type="component" value="Unassembled WGS sequence"/>
</dbReference>
<evidence type="ECO:0000259" key="2">
    <source>
        <dbReference type="Pfam" id="PF01471"/>
    </source>
</evidence>
<dbReference type="EMBL" id="MFTI01000032">
    <property type="protein sequence ID" value="OGI59508.1"/>
    <property type="molecule type" value="Genomic_DNA"/>
</dbReference>
<evidence type="ECO:0000313" key="4">
    <source>
        <dbReference type="Proteomes" id="UP000177869"/>
    </source>
</evidence>
<dbReference type="InterPro" id="IPR036366">
    <property type="entry name" value="PGBDSf"/>
</dbReference>
<feature type="domain" description="Peptidoglycan binding-like" evidence="2">
    <location>
        <begin position="116"/>
        <end position="172"/>
    </location>
</feature>
<comment type="caution">
    <text evidence="3">The sequence shown here is derived from an EMBL/GenBank/DDBJ whole genome shotgun (WGS) entry which is preliminary data.</text>
</comment>
<gene>
    <name evidence="3" type="ORF">A2814_03170</name>
</gene>
<dbReference type="Pfam" id="PF01471">
    <property type="entry name" value="PG_binding_1"/>
    <property type="match status" value="1"/>
</dbReference>
<reference evidence="3 4" key="1">
    <citation type="journal article" date="2016" name="Nat. Commun.">
        <title>Thousands of microbial genomes shed light on interconnected biogeochemical processes in an aquifer system.</title>
        <authorList>
            <person name="Anantharaman K."/>
            <person name="Brown C.T."/>
            <person name="Hug L.A."/>
            <person name="Sharon I."/>
            <person name="Castelle C.J."/>
            <person name="Probst A.J."/>
            <person name="Thomas B.C."/>
            <person name="Singh A."/>
            <person name="Wilkins M.J."/>
            <person name="Karaoz U."/>
            <person name="Brodie E.L."/>
            <person name="Williams K.H."/>
            <person name="Hubbard S.S."/>
            <person name="Banfield J.F."/>
        </authorList>
    </citation>
    <scope>NUCLEOTIDE SEQUENCE [LARGE SCALE GENOMIC DNA]</scope>
</reference>
<dbReference type="AlphaFoldDB" id="A0A1F6UQ86"/>
<protein>
    <recommendedName>
        <fullName evidence="2">Peptidoglycan binding-like domain-containing protein</fullName>
    </recommendedName>
</protein>
<dbReference type="SUPFAM" id="SSF47090">
    <property type="entry name" value="PGBD-like"/>
    <property type="match status" value="1"/>
</dbReference>
<organism evidence="3 4">
    <name type="scientific">Candidatus Nomurabacteria bacterium RIFCSPHIGHO2_01_FULL_38_19</name>
    <dbReference type="NCBI Taxonomy" id="1801732"/>
    <lineage>
        <taxon>Bacteria</taxon>
        <taxon>Candidatus Nomuraibacteriota</taxon>
    </lineage>
</organism>
<evidence type="ECO:0000256" key="1">
    <source>
        <dbReference type="SAM" id="MobiDB-lite"/>
    </source>
</evidence>
<feature type="region of interest" description="Disordered" evidence="1">
    <location>
        <begin position="66"/>
        <end position="90"/>
    </location>
</feature>
<accession>A0A1F6UQ86</accession>